<feature type="compositionally biased region" description="Low complexity" evidence="1">
    <location>
        <begin position="12"/>
        <end position="23"/>
    </location>
</feature>
<evidence type="ECO:0000313" key="3">
    <source>
        <dbReference type="Proteomes" id="UP000311713"/>
    </source>
</evidence>
<accession>A0A5C4UY95</accession>
<feature type="region of interest" description="Disordered" evidence="1">
    <location>
        <begin position="1"/>
        <end position="40"/>
    </location>
</feature>
<name>A0A5C4UY95_9ACTN</name>
<feature type="region of interest" description="Disordered" evidence="1">
    <location>
        <begin position="59"/>
        <end position="142"/>
    </location>
</feature>
<evidence type="ECO:0000313" key="2">
    <source>
        <dbReference type="EMBL" id="TNM28488.1"/>
    </source>
</evidence>
<dbReference type="OrthoDB" id="166978at2"/>
<organism evidence="2 3">
    <name type="scientific">Streptomyces sedi</name>
    <dbReference type="NCBI Taxonomy" id="555059"/>
    <lineage>
        <taxon>Bacteria</taxon>
        <taxon>Bacillati</taxon>
        <taxon>Actinomycetota</taxon>
        <taxon>Actinomycetes</taxon>
        <taxon>Kitasatosporales</taxon>
        <taxon>Streptomycetaceae</taxon>
        <taxon>Streptomyces</taxon>
    </lineage>
</organism>
<dbReference type="Proteomes" id="UP000311713">
    <property type="component" value="Unassembled WGS sequence"/>
</dbReference>
<reference evidence="2 3" key="1">
    <citation type="submission" date="2019-06" db="EMBL/GenBank/DDBJ databases">
        <title>Draft genome of Streptomyces sedi sp. JCM16909.</title>
        <authorList>
            <person name="Klykleung N."/>
            <person name="Tanasupawat S."/>
            <person name="Kudo T."/>
            <person name="Yuki M."/>
            <person name="Ohkuma M."/>
        </authorList>
    </citation>
    <scope>NUCLEOTIDE SEQUENCE [LARGE SCALE GENOMIC DNA]</scope>
    <source>
        <strain evidence="2 3">JCM 16909</strain>
    </source>
</reference>
<comment type="caution">
    <text evidence="2">The sequence shown here is derived from an EMBL/GenBank/DDBJ whole genome shotgun (WGS) entry which is preliminary data.</text>
</comment>
<feature type="compositionally biased region" description="Pro residues" evidence="1">
    <location>
        <begin position="24"/>
        <end position="33"/>
    </location>
</feature>
<dbReference type="EMBL" id="VDGT01000013">
    <property type="protein sequence ID" value="TNM28488.1"/>
    <property type="molecule type" value="Genomic_DNA"/>
</dbReference>
<protein>
    <submittedName>
        <fullName evidence="2">Uncharacterized protein</fullName>
    </submittedName>
</protein>
<gene>
    <name evidence="2" type="ORF">FH715_18240</name>
</gene>
<dbReference type="AlphaFoldDB" id="A0A5C4UY95"/>
<sequence>MTDQPGWPQGQGPEDTPPHTGTPGPRPMPPAPPRSQRKTLLTHGAVGVVCLLVGVGIGAASGTEDDAGASAEPSLSISAGSEPEVAQTRDADPEPEPEPGFHQLGPAESFSDGVHLAGEDIAPGEYTTEGPDPDGAWPMCYWSRNSDSSGEFEAIIANENLQGPGRVTVNDGEYLEASGGCEWNLA</sequence>
<dbReference type="RefSeq" id="WP_139646605.1">
    <property type="nucleotide sequence ID" value="NZ_BAAAZS010000004.1"/>
</dbReference>
<evidence type="ECO:0000256" key="1">
    <source>
        <dbReference type="SAM" id="MobiDB-lite"/>
    </source>
</evidence>
<keyword evidence="3" id="KW-1185">Reference proteome</keyword>
<proteinExistence type="predicted"/>